<dbReference type="AlphaFoldDB" id="A0A562NVY6"/>
<evidence type="ECO:0000313" key="1">
    <source>
        <dbReference type="EMBL" id="TWI36384.1"/>
    </source>
</evidence>
<dbReference type="Proteomes" id="UP000317122">
    <property type="component" value="Unassembled WGS sequence"/>
</dbReference>
<proteinExistence type="predicted"/>
<sequence length="73" mass="8158">MPMAFICVFERGDSRARKLHFCNIRVSGQFFGGRFYSGQVVKDIGSVRVLLEQVAEAAFGMDRGAAPRYPFVP</sequence>
<organism evidence="1 2">
    <name type="scientific">Mesorhizobium tianshanense</name>
    <dbReference type="NCBI Taxonomy" id="39844"/>
    <lineage>
        <taxon>Bacteria</taxon>
        <taxon>Pseudomonadati</taxon>
        <taxon>Pseudomonadota</taxon>
        <taxon>Alphaproteobacteria</taxon>
        <taxon>Hyphomicrobiales</taxon>
        <taxon>Phyllobacteriaceae</taxon>
        <taxon>Mesorhizobium</taxon>
    </lineage>
</organism>
<keyword evidence="2" id="KW-1185">Reference proteome</keyword>
<reference evidence="1 2" key="1">
    <citation type="journal article" date="2015" name="Stand. Genomic Sci.">
        <title>Genomic Encyclopedia of Bacterial and Archaeal Type Strains, Phase III: the genomes of soil and plant-associated and newly described type strains.</title>
        <authorList>
            <person name="Whitman W.B."/>
            <person name="Woyke T."/>
            <person name="Klenk H.P."/>
            <person name="Zhou Y."/>
            <person name="Lilburn T.G."/>
            <person name="Beck B.J."/>
            <person name="De Vos P."/>
            <person name="Vandamme P."/>
            <person name="Eisen J.A."/>
            <person name="Garrity G."/>
            <person name="Hugenholtz P."/>
            <person name="Kyrpides N.C."/>
        </authorList>
    </citation>
    <scope>NUCLEOTIDE SEQUENCE [LARGE SCALE GENOMIC DNA]</scope>
    <source>
        <strain evidence="1 2">CGMCC 1.2546</strain>
    </source>
</reference>
<dbReference type="EMBL" id="VLKT01000016">
    <property type="protein sequence ID" value="TWI36384.1"/>
    <property type="molecule type" value="Genomic_DNA"/>
</dbReference>
<name>A0A562NVY6_9HYPH</name>
<accession>A0A562NVY6</accession>
<comment type="caution">
    <text evidence="1">The sequence shown here is derived from an EMBL/GenBank/DDBJ whole genome shotgun (WGS) entry which is preliminary data.</text>
</comment>
<gene>
    <name evidence="1" type="ORF">IQ26_02897</name>
</gene>
<protein>
    <submittedName>
        <fullName evidence="1">Uncharacterized protein</fullName>
    </submittedName>
</protein>
<evidence type="ECO:0000313" key="2">
    <source>
        <dbReference type="Proteomes" id="UP000317122"/>
    </source>
</evidence>